<keyword evidence="4" id="KW-1185">Reference proteome</keyword>
<evidence type="ECO:0000313" key="4">
    <source>
        <dbReference type="Proteomes" id="UP000028524"/>
    </source>
</evidence>
<dbReference type="Proteomes" id="UP000028524">
    <property type="component" value="Unassembled WGS sequence"/>
</dbReference>
<dbReference type="SMART" id="SM00198">
    <property type="entry name" value="SCP"/>
    <property type="match status" value="1"/>
</dbReference>
<keyword evidence="1" id="KW-0732">Signal</keyword>
<dbReference type="OrthoDB" id="43654at2759"/>
<evidence type="ECO:0000313" key="3">
    <source>
        <dbReference type="EMBL" id="KFA70456.1"/>
    </source>
</evidence>
<dbReference type="InterPro" id="IPR035940">
    <property type="entry name" value="CAP_sf"/>
</dbReference>
<dbReference type="Pfam" id="PF00188">
    <property type="entry name" value="CAP"/>
    <property type="match status" value="1"/>
</dbReference>
<dbReference type="InterPro" id="IPR014044">
    <property type="entry name" value="CAP_dom"/>
</dbReference>
<feature type="signal peptide" evidence="1">
    <location>
        <begin position="1"/>
        <end position="22"/>
    </location>
</feature>
<dbReference type="Gene3D" id="3.40.33.10">
    <property type="entry name" value="CAP"/>
    <property type="match status" value="1"/>
</dbReference>
<evidence type="ECO:0000256" key="1">
    <source>
        <dbReference type="SAM" id="SignalP"/>
    </source>
</evidence>
<gene>
    <name evidence="3" type="ORF">S40285_00667</name>
</gene>
<evidence type="ECO:0000259" key="2">
    <source>
        <dbReference type="SMART" id="SM00198"/>
    </source>
</evidence>
<dbReference type="EMBL" id="KL659196">
    <property type="protein sequence ID" value="KFA70456.1"/>
    <property type="molecule type" value="Genomic_DNA"/>
</dbReference>
<dbReference type="SUPFAM" id="SSF55797">
    <property type="entry name" value="PR-1-like"/>
    <property type="match status" value="1"/>
</dbReference>
<dbReference type="STRING" id="1283841.A0A084R2M1"/>
<protein>
    <recommendedName>
        <fullName evidence="2">SCP domain-containing protein</fullName>
    </recommendedName>
</protein>
<accession>A0A084R2M1</accession>
<proteinExistence type="predicted"/>
<dbReference type="AlphaFoldDB" id="A0A084R2M1"/>
<name>A0A084R2M1_STAC4</name>
<feature type="domain" description="SCP" evidence="2">
    <location>
        <begin position="25"/>
        <end position="147"/>
    </location>
</feature>
<feature type="chain" id="PRO_5001780185" description="SCP domain-containing protein" evidence="1">
    <location>
        <begin position="23"/>
        <end position="147"/>
    </location>
</feature>
<sequence>MLGPRALRSSSFMALLFPLSFALLDDANLAIDMLNRARQANEMASGRETFHHASGPYRPSQGEVIYEHSAGQCDSTYDNPLVSGMTAWLSQAPLYDNKPITTGQEPWLHWSQCMWSLSTQIGCARAFDIEEPYQIYVVCRFTPEGNV</sequence>
<reference evidence="3 4" key="1">
    <citation type="journal article" date="2014" name="BMC Genomics">
        <title>Comparative genome sequencing reveals chemotype-specific gene clusters in the toxigenic black mold Stachybotrys.</title>
        <authorList>
            <person name="Semeiks J."/>
            <person name="Borek D."/>
            <person name="Otwinowski Z."/>
            <person name="Grishin N.V."/>
        </authorList>
    </citation>
    <scope>NUCLEOTIDE SEQUENCE [LARGE SCALE GENOMIC DNA]</scope>
    <source>
        <strain evidence="3 4">IBT 40285</strain>
    </source>
</reference>
<organism evidence="3 4">
    <name type="scientific">Stachybotrys chlorohalonatus (strain IBT 40285)</name>
    <dbReference type="NCBI Taxonomy" id="1283841"/>
    <lineage>
        <taxon>Eukaryota</taxon>
        <taxon>Fungi</taxon>
        <taxon>Dikarya</taxon>
        <taxon>Ascomycota</taxon>
        <taxon>Pezizomycotina</taxon>
        <taxon>Sordariomycetes</taxon>
        <taxon>Hypocreomycetidae</taxon>
        <taxon>Hypocreales</taxon>
        <taxon>Stachybotryaceae</taxon>
        <taxon>Stachybotrys</taxon>
    </lineage>
</organism>
<dbReference type="InParanoid" id="A0A084R2M1"/>
<dbReference type="HOGENOM" id="CLU_035730_9_1_1"/>